<dbReference type="OrthoDB" id="10358300at2759"/>
<dbReference type="Proteomes" id="UP000054337">
    <property type="component" value="Unassembled WGS sequence"/>
</dbReference>
<sequence>MPPHARHRPPSGAHHGQQARQAVEGAVRLGEPMPGHSWLERLWGWPSSVMVVCLLRHLTGQPAGLLYRQERALIGIGIGVGTGSPAEPLAPSHRCTRKQLHAAPSTSDRCSGACETCYKPCHLSPHRPAASSRTARLRAKSQPSYARFTAVTSTSTVVTLRPVLPSDASWALPDGHGLFHPTRSQWGAARCPGWTAKHAFDMQLGQTTLV</sequence>
<reference evidence="2 3" key="1">
    <citation type="journal article" date="2013" name="PLoS Genet.">
        <title>Comparative genome structure, secondary metabolite, and effector coding capacity across Cochliobolus pathogens.</title>
        <authorList>
            <person name="Condon B.J."/>
            <person name="Leng Y."/>
            <person name="Wu D."/>
            <person name="Bushley K.E."/>
            <person name="Ohm R.A."/>
            <person name="Otillar R."/>
            <person name="Martin J."/>
            <person name="Schackwitz W."/>
            <person name="Grimwood J."/>
            <person name="MohdZainudin N."/>
            <person name="Xue C."/>
            <person name="Wang R."/>
            <person name="Manning V.A."/>
            <person name="Dhillon B."/>
            <person name="Tu Z.J."/>
            <person name="Steffenson B.J."/>
            <person name="Salamov A."/>
            <person name="Sun H."/>
            <person name="Lowry S."/>
            <person name="LaButti K."/>
            <person name="Han J."/>
            <person name="Copeland A."/>
            <person name="Lindquist E."/>
            <person name="Barry K."/>
            <person name="Schmutz J."/>
            <person name="Baker S.E."/>
            <person name="Ciuffetti L.M."/>
            <person name="Grigoriev I.V."/>
            <person name="Zhong S."/>
            <person name="Turgeon B.G."/>
        </authorList>
    </citation>
    <scope>NUCLEOTIDE SEQUENCE [LARGE SCALE GENOMIC DNA]</scope>
    <source>
        <strain evidence="2 3">FI3</strain>
    </source>
</reference>
<dbReference type="HOGENOM" id="CLU_1309907_0_0_1"/>
<proteinExistence type="predicted"/>
<evidence type="ECO:0000256" key="1">
    <source>
        <dbReference type="SAM" id="MobiDB-lite"/>
    </source>
</evidence>
<keyword evidence="3" id="KW-1185">Reference proteome</keyword>
<evidence type="ECO:0000313" key="3">
    <source>
        <dbReference type="Proteomes" id="UP000054337"/>
    </source>
</evidence>
<gene>
    <name evidence="2" type="ORF">COCVIDRAFT_43056</name>
</gene>
<feature type="region of interest" description="Disordered" evidence="1">
    <location>
        <begin position="1"/>
        <end position="21"/>
    </location>
</feature>
<evidence type="ECO:0000313" key="2">
    <source>
        <dbReference type="EMBL" id="EUN20838.1"/>
    </source>
</evidence>
<dbReference type="EMBL" id="KI968883">
    <property type="protein sequence ID" value="EUN20838.1"/>
    <property type="molecule type" value="Genomic_DNA"/>
</dbReference>
<organism evidence="2 3">
    <name type="scientific">Bipolaris victoriae (strain FI3)</name>
    <name type="common">Victoria blight of oats agent</name>
    <name type="synonym">Cochliobolus victoriae</name>
    <dbReference type="NCBI Taxonomy" id="930091"/>
    <lineage>
        <taxon>Eukaryota</taxon>
        <taxon>Fungi</taxon>
        <taxon>Dikarya</taxon>
        <taxon>Ascomycota</taxon>
        <taxon>Pezizomycotina</taxon>
        <taxon>Dothideomycetes</taxon>
        <taxon>Pleosporomycetidae</taxon>
        <taxon>Pleosporales</taxon>
        <taxon>Pleosporineae</taxon>
        <taxon>Pleosporaceae</taxon>
        <taxon>Bipolaris</taxon>
    </lineage>
</organism>
<dbReference type="RefSeq" id="XP_014550412.1">
    <property type="nucleotide sequence ID" value="XM_014694926.1"/>
</dbReference>
<protein>
    <submittedName>
        <fullName evidence="2">Uncharacterized protein</fullName>
    </submittedName>
</protein>
<accession>W7DRH1</accession>
<name>W7DRH1_BIPV3</name>
<dbReference type="AlphaFoldDB" id="W7DRH1"/>
<dbReference type="GeneID" id="26257447"/>